<keyword evidence="2" id="KW-1185">Reference proteome</keyword>
<evidence type="ECO:0000313" key="1">
    <source>
        <dbReference type="EMBL" id="GAA2213316.1"/>
    </source>
</evidence>
<comment type="caution">
    <text evidence="1">The sequence shown here is derived from an EMBL/GenBank/DDBJ whole genome shotgun (WGS) entry which is preliminary data.</text>
</comment>
<protein>
    <submittedName>
        <fullName evidence="1">Uncharacterized protein</fullName>
    </submittedName>
</protein>
<proteinExistence type="predicted"/>
<organism evidence="1 2">
    <name type="scientific">Nonomuraea monospora</name>
    <dbReference type="NCBI Taxonomy" id="568818"/>
    <lineage>
        <taxon>Bacteria</taxon>
        <taxon>Bacillati</taxon>
        <taxon>Actinomycetota</taxon>
        <taxon>Actinomycetes</taxon>
        <taxon>Streptosporangiales</taxon>
        <taxon>Streptosporangiaceae</taxon>
        <taxon>Nonomuraea</taxon>
    </lineage>
</organism>
<sequence>MARHVAHPKLALVSGEHLVALHLQQRWHRAASGRRRVLVAGTARSTLRPRLRSGRAMVGSRDGQRRSLRELVERMRLIDALSVPVRVDACGAADLVCFCDLAVRGTGVVG</sequence>
<accession>A0ABN3CV34</accession>
<reference evidence="1 2" key="1">
    <citation type="journal article" date="2019" name="Int. J. Syst. Evol. Microbiol.">
        <title>The Global Catalogue of Microorganisms (GCM) 10K type strain sequencing project: providing services to taxonomists for standard genome sequencing and annotation.</title>
        <authorList>
            <consortium name="The Broad Institute Genomics Platform"/>
            <consortium name="The Broad Institute Genome Sequencing Center for Infectious Disease"/>
            <person name="Wu L."/>
            <person name="Ma J."/>
        </authorList>
    </citation>
    <scope>NUCLEOTIDE SEQUENCE [LARGE SCALE GENOMIC DNA]</scope>
    <source>
        <strain evidence="1 2">JCM 16114</strain>
    </source>
</reference>
<gene>
    <name evidence="1" type="ORF">GCM10009850_087780</name>
</gene>
<name>A0ABN3CV34_9ACTN</name>
<evidence type="ECO:0000313" key="2">
    <source>
        <dbReference type="Proteomes" id="UP001499843"/>
    </source>
</evidence>
<dbReference type="EMBL" id="BAAAQX010000032">
    <property type="protein sequence ID" value="GAA2213316.1"/>
    <property type="molecule type" value="Genomic_DNA"/>
</dbReference>
<dbReference type="Proteomes" id="UP001499843">
    <property type="component" value="Unassembled WGS sequence"/>
</dbReference>